<proteinExistence type="predicted"/>
<evidence type="ECO:0000313" key="5">
    <source>
        <dbReference type="Proteomes" id="UP000054600"/>
    </source>
</evidence>
<evidence type="ECO:0000313" key="4">
    <source>
        <dbReference type="EMBL" id="KTD57220.1"/>
    </source>
</evidence>
<protein>
    <recommendedName>
        <fullName evidence="3">ATP-grasp domain-containing protein</fullName>
    </recommendedName>
</protein>
<dbReference type="GO" id="GO:0046872">
    <property type="term" value="F:metal ion binding"/>
    <property type="evidence" value="ECO:0007669"/>
    <property type="project" value="InterPro"/>
</dbReference>
<keyword evidence="2" id="KW-1133">Transmembrane helix</keyword>
<keyword evidence="1" id="KW-0067">ATP-binding</keyword>
<keyword evidence="2" id="KW-0812">Transmembrane</keyword>
<dbReference type="STRING" id="1122169.Lsha_2602"/>
<dbReference type="PATRIC" id="fig|1122169.6.peg.3003"/>
<keyword evidence="2" id="KW-0472">Membrane</keyword>
<evidence type="ECO:0000256" key="1">
    <source>
        <dbReference type="PROSITE-ProRule" id="PRU00409"/>
    </source>
</evidence>
<dbReference type="eggNOG" id="COG0189">
    <property type="taxonomic scope" value="Bacteria"/>
</dbReference>
<dbReference type="SUPFAM" id="SSF56059">
    <property type="entry name" value="Glutathione synthetase ATP-binding domain-like"/>
    <property type="match status" value="1"/>
</dbReference>
<dbReference type="GO" id="GO:0005524">
    <property type="term" value="F:ATP binding"/>
    <property type="evidence" value="ECO:0007669"/>
    <property type="project" value="UniProtKB-UniRule"/>
</dbReference>
<dbReference type="OrthoDB" id="40611at2"/>
<organism evidence="4 5">
    <name type="scientific">Legionella shakespearei DSM 23087</name>
    <dbReference type="NCBI Taxonomy" id="1122169"/>
    <lineage>
        <taxon>Bacteria</taxon>
        <taxon>Pseudomonadati</taxon>
        <taxon>Pseudomonadota</taxon>
        <taxon>Gammaproteobacteria</taxon>
        <taxon>Legionellales</taxon>
        <taxon>Legionellaceae</taxon>
        <taxon>Legionella</taxon>
    </lineage>
</organism>
<evidence type="ECO:0000256" key="2">
    <source>
        <dbReference type="SAM" id="Phobius"/>
    </source>
</evidence>
<dbReference type="Pfam" id="PF02655">
    <property type="entry name" value="ATP-grasp_3"/>
    <property type="match status" value="1"/>
</dbReference>
<comment type="caution">
    <text evidence="4">The sequence shown here is derived from an EMBL/GenBank/DDBJ whole genome shotgun (WGS) entry which is preliminary data.</text>
</comment>
<dbReference type="Proteomes" id="UP000054600">
    <property type="component" value="Unassembled WGS sequence"/>
</dbReference>
<name>A0A0W0YKH7_9GAMM</name>
<dbReference type="RefSeq" id="WP_018577304.1">
    <property type="nucleotide sequence ID" value="NZ_KB892399.1"/>
</dbReference>
<dbReference type="PROSITE" id="PS50975">
    <property type="entry name" value="ATP_GRASP"/>
    <property type="match status" value="1"/>
</dbReference>
<dbReference type="PROSITE" id="PS00867">
    <property type="entry name" value="CPSASE_2"/>
    <property type="match status" value="1"/>
</dbReference>
<dbReference type="InterPro" id="IPR011761">
    <property type="entry name" value="ATP-grasp"/>
</dbReference>
<feature type="transmembrane region" description="Helical" evidence="2">
    <location>
        <begin position="340"/>
        <end position="357"/>
    </location>
</feature>
<dbReference type="AlphaFoldDB" id="A0A0W0YKH7"/>
<evidence type="ECO:0000259" key="3">
    <source>
        <dbReference type="PROSITE" id="PS50975"/>
    </source>
</evidence>
<dbReference type="InterPro" id="IPR003806">
    <property type="entry name" value="ATP-grasp_PylC-type"/>
</dbReference>
<dbReference type="Gene3D" id="3.30.470.20">
    <property type="entry name" value="ATP-grasp fold, B domain"/>
    <property type="match status" value="1"/>
</dbReference>
<accession>A0A0W0YKH7</accession>
<sequence length="376" mass="42940">MVKRILLTGIRTPVGLTLLNNLSASGYEVYCADSCKYPLVRFAKRSRGYRLLPSPRFEPLVFKEELIEICVTYQIDLIIPLCEEIFYVAQIKDDLPQGTEVFCDDFELLVAAHNKKEVLQLVEGLPIQIPKTRLLTTDTSFAETRNKVIKQIYSRFGTACYKNISSIQFEQLKKSHSGGWLMQEYLPGKEYCSYSIASKGKLLAHTAYLPKHRLYDSASIYFEPVEDEDIRHFCEAFIRKYNFTGQIAFDFIRTSSGLYIIECNPRATSGLFLLAQHDLADLFVQRKVMQAPLSSPQMLGVAMLTHGIWDAIKSRRFKGWRKDFRVGEDVLQSKRCQLKAGAHGFIIAIALFSLLLGGKKFRKQTTEDIEYPPLVT</sequence>
<reference evidence="4 5" key="1">
    <citation type="submission" date="2015-11" db="EMBL/GenBank/DDBJ databases">
        <title>Genomic analysis of 38 Legionella species identifies large and diverse effector repertoires.</title>
        <authorList>
            <person name="Burstein D."/>
            <person name="Amaro F."/>
            <person name="Zusman T."/>
            <person name="Lifshitz Z."/>
            <person name="Cohen O."/>
            <person name="Gilbert J.A."/>
            <person name="Pupko T."/>
            <person name="Shuman H.A."/>
            <person name="Segal G."/>
        </authorList>
    </citation>
    <scope>NUCLEOTIDE SEQUENCE [LARGE SCALE GENOMIC DNA]</scope>
    <source>
        <strain evidence="4 5">ATCC 49655</strain>
    </source>
</reference>
<dbReference type="Gene3D" id="3.40.50.20">
    <property type="match status" value="1"/>
</dbReference>
<gene>
    <name evidence="4" type="ORF">Lsha_2602</name>
</gene>
<keyword evidence="5" id="KW-1185">Reference proteome</keyword>
<dbReference type="InterPro" id="IPR005479">
    <property type="entry name" value="CPAse_ATP-bd"/>
</dbReference>
<feature type="domain" description="ATP-grasp" evidence="3">
    <location>
        <begin position="119"/>
        <end position="293"/>
    </location>
</feature>
<dbReference type="EMBL" id="LNYW01000069">
    <property type="protein sequence ID" value="KTD57220.1"/>
    <property type="molecule type" value="Genomic_DNA"/>
</dbReference>
<keyword evidence="1" id="KW-0547">Nucleotide-binding</keyword>